<dbReference type="PRINTS" id="PR00413">
    <property type="entry name" value="HADHALOGNASE"/>
</dbReference>
<dbReference type="OrthoDB" id="9802350at2"/>
<dbReference type="SFLD" id="SFLDG01135">
    <property type="entry name" value="C1.5.6:_HAD__Beta-PGM__Phospha"/>
    <property type="match status" value="1"/>
</dbReference>
<dbReference type="SFLD" id="SFLDG01129">
    <property type="entry name" value="C1.5:_HAD__Beta-PGM__Phosphata"/>
    <property type="match status" value="1"/>
</dbReference>
<keyword evidence="1" id="KW-0378">Hydrolase</keyword>
<dbReference type="InterPro" id="IPR036412">
    <property type="entry name" value="HAD-like_sf"/>
</dbReference>
<dbReference type="AlphaFoldDB" id="A0A418R834"/>
<dbReference type="InterPro" id="IPR052550">
    <property type="entry name" value="Pyrimidine_5'-ntase_YjjG"/>
</dbReference>
<dbReference type="Gene3D" id="1.20.120.1600">
    <property type="match status" value="1"/>
</dbReference>
<gene>
    <name evidence="1" type="ORF">D0T11_01540</name>
</gene>
<dbReference type="Proteomes" id="UP000284250">
    <property type="component" value="Unassembled WGS sequence"/>
</dbReference>
<protein>
    <submittedName>
        <fullName evidence="1">HAD family hydrolase</fullName>
    </submittedName>
</protein>
<dbReference type="NCBIfam" id="TIGR01549">
    <property type="entry name" value="HAD-SF-IA-v1"/>
    <property type="match status" value="1"/>
</dbReference>
<sequence>MPTHNVTTILFDLDDTLFDHTATARAALAATAAQRPSLRAVPAQVLYQRYSDLLEELHPRVMSGEIPYLDARALRFRRLLALYEAEPSAAELAALAEQHYGHYRQVRQAVPGALALLRRLKPDYKIGVVTNNRTAEQQQKLTFLEMDGLVDALITSQAVGVLKPDPAMYHVALEQLGAGAAETVMVGDNWAADVVGALAVGIRPVWLNRHGLVKPLPEVAELTSLEPLASVWEQLTGRAGA</sequence>
<dbReference type="SUPFAM" id="SSF56784">
    <property type="entry name" value="HAD-like"/>
    <property type="match status" value="1"/>
</dbReference>
<evidence type="ECO:0000313" key="2">
    <source>
        <dbReference type="Proteomes" id="UP000284250"/>
    </source>
</evidence>
<dbReference type="GO" id="GO:0016787">
    <property type="term" value="F:hydrolase activity"/>
    <property type="evidence" value="ECO:0007669"/>
    <property type="project" value="UniProtKB-KW"/>
</dbReference>
<dbReference type="PANTHER" id="PTHR47478:SF1">
    <property type="entry name" value="PYRIMIDINE 5'-NUCLEOTIDASE YJJG"/>
    <property type="match status" value="1"/>
</dbReference>
<dbReference type="RefSeq" id="WP_119654021.1">
    <property type="nucleotide sequence ID" value="NZ_JBHUOI010000070.1"/>
</dbReference>
<reference evidence="1 2" key="1">
    <citation type="submission" date="2018-09" db="EMBL/GenBank/DDBJ databases">
        <authorList>
            <person name="Zeman M."/>
            <person name="Pardy F."/>
        </authorList>
    </citation>
    <scope>NUCLEOTIDE SEQUENCE [LARGE SCALE GENOMIC DNA]</scope>
    <source>
        <strain evidence="1 2">CCM 8852</strain>
    </source>
</reference>
<name>A0A418R834_9BACT</name>
<comment type="caution">
    <text evidence="1">The sequence shown here is derived from an EMBL/GenBank/DDBJ whole genome shotgun (WGS) entry which is preliminary data.</text>
</comment>
<dbReference type="PANTHER" id="PTHR47478">
    <property type="match status" value="1"/>
</dbReference>
<dbReference type="NCBIfam" id="TIGR01509">
    <property type="entry name" value="HAD-SF-IA-v3"/>
    <property type="match status" value="1"/>
</dbReference>
<accession>A0A418R834</accession>
<dbReference type="InterPro" id="IPR006439">
    <property type="entry name" value="HAD-SF_hydro_IA"/>
</dbReference>
<dbReference type="SFLD" id="SFLDS00003">
    <property type="entry name" value="Haloacid_Dehalogenase"/>
    <property type="match status" value="1"/>
</dbReference>
<proteinExistence type="predicted"/>
<reference evidence="1 2" key="2">
    <citation type="submission" date="2019-01" db="EMBL/GenBank/DDBJ databases">
        <title>Hymenobacter humicola sp. nov., isolated from soils in Antarctica.</title>
        <authorList>
            <person name="Sedlacek I."/>
            <person name="Holochova P."/>
            <person name="Kralova S."/>
            <person name="Pantucek R."/>
            <person name="Stankova E."/>
            <person name="Vrbovska V."/>
            <person name="Kristofova L."/>
            <person name="Svec P."/>
            <person name="Busse H.-J."/>
        </authorList>
    </citation>
    <scope>NUCLEOTIDE SEQUENCE [LARGE SCALE GENOMIC DNA]</scope>
    <source>
        <strain evidence="1 2">CCM 8852</strain>
    </source>
</reference>
<organism evidence="1 2">
    <name type="scientific">Hymenobacter rubripertinctus</name>
    <dbReference type="NCBI Taxonomy" id="2029981"/>
    <lineage>
        <taxon>Bacteria</taxon>
        <taxon>Pseudomonadati</taxon>
        <taxon>Bacteroidota</taxon>
        <taxon>Cytophagia</taxon>
        <taxon>Cytophagales</taxon>
        <taxon>Hymenobacteraceae</taxon>
        <taxon>Hymenobacter</taxon>
    </lineage>
</organism>
<evidence type="ECO:0000313" key="1">
    <source>
        <dbReference type="EMBL" id="RIY13790.1"/>
    </source>
</evidence>
<dbReference type="Pfam" id="PF00702">
    <property type="entry name" value="Hydrolase"/>
    <property type="match status" value="1"/>
</dbReference>
<dbReference type="InterPro" id="IPR023214">
    <property type="entry name" value="HAD_sf"/>
</dbReference>
<dbReference type="Gene3D" id="3.40.50.1000">
    <property type="entry name" value="HAD superfamily/HAD-like"/>
    <property type="match status" value="1"/>
</dbReference>
<dbReference type="EMBL" id="QYCN01000002">
    <property type="protein sequence ID" value="RIY13790.1"/>
    <property type="molecule type" value="Genomic_DNA"/>
</dbReference>
<keyword evidence="2" id="KW-1185">Reference proteome</keyword>